<dbReference type="AlphaFoldDB" id="A0AAQ0S5F4"/>
<protein>
    <submittedName>
        <fullName evidence="1">Uncharacterized protein</fullName>
    </submittedName>
</protein>
<proteinExistence type="predicted"/>
<dbReference type="Proteomes" id="UP000269505">
    <property type="component" value="Unassembled WGS sequence"/>
</dbReference>
<comment type="caution">
    <text evidence="1">The sequence shown here is derived from an EMBL/GenBank/DDBJ whole genome shotgun (WGS) entry which is preliminary data.</text>
</comment>
<gene>
    <name evidence="1" type="ORF">D9V42_14315</name>
</gene>
<reference evidence="1 2" key="1">
    <citation type="submission" date="2018-10" db="EMBL/GenBank/DDBJ databases">
        <title>Staphylococcus pseudoxylosus sp. nov., isolated from bovine mastitis.</title>
        <authorList>
            <person name="Macfadyen A.C."/>
            <person name="Leroy S."/>
            <person name="Harrison E.M."/>
            <person name="Parkhill J."/>
            <person name="Holmes M.A."/>
            <person name="Paterson G.K."/>
        </authorList>
    </citation>
    <scope>NUCLEOTIDE SEQUENCE [LARGE SCALE GENOMIC DNA]</scope>
    <source>
        <strain evidence="1 2">S04009</strain>
    </source>
</reference>
<dbReference type="RefSeq" id="WP_122065514.1">
    <property type="nucleotide sequence ID" value="NZ_JAHCSS010000007.1"/>
</dbReference>
<evidence type="ECO:0000313" key="2">
    <source>
        <dbReference type="Proteomes" id="UP000269505"/>
    </source>
</evidence>
<accession>A0AAQ0S5F4</accession>
<evidence type="ECO:0000313" key="1">
    <source>
        <dbReference type="EMBL" id="RMI83834.1"/>
    </source>
</evidence>
<organism evidence="1 2">
    <name type="scientific">Staphylococcus pseudoxylosus</name>
    <dbReference type="NCBI Taxonomy" id="2282419"/>
    <lineage>
        <taxon>Bacteria</taxon>
        <taxon>Bacillati</taxon>
        <taxon>Bacillota</taxon>
        <taxon>Bacilli</taxon>
        <taxon>Bacillales</taxon>
        <taxon>Staphylococcaceae</taxon>
        <taxon>Staphylococcus</taxon>
    </lineage>
</organism>
<dbReference type="EMBL" id="RCVN01000027">
    <property type="protein sequence ID" value="RMI83834.1"/>
    <property type="molecule type" value="Genomic_DNA"/>
</dbReference>
<sequence>MKINDNLFVTNLTYQAFYLGDNEGDFKHIKNLDYLEDLSDDKWVIFLMFDIIGLEKLDDESLENDGIVLLTYSEIPSKELRFDGMQGTQIKSDGSIKKNYGMALPKEIDLTNIENINLKILYIPDIFGESPTFADHFHYMLNETENELAKISFPLPLLKRGGINER</sequence>
<keyword evidence="2" id="KW-1185">Reference proteome</keyword>
<name>A0AAQ0S5F4_9STAP</name>